<dbReference type="Proteomes" id="UP000256709">
    <property type="component" value="Unassembled WGS sequence"/>
</dbReference>
<name>A0A3E0VBL5_9MICO</name>
<organism evidence="1 2">
    <name type="scientific">Subtercola boreus</name>
    <dbReference type="NCBI Taxonomy" id="120213"/>
    <lineage>
        <taxon>Bacteria</taxon>
        <taxon>Bacillati</taxon>
        <taxon>Actinomycetota</taxon>
        <taxon>Actinomycetes</taxon>
        <taxon>Micrococcales</taxon>
        <taxon>Microbacteriaceae</taxon>
        <taxon>Subtercola</taxon>
    </lineage>
</organism>
<protein>
    <submittedName>
        <fullName evidence="1">Uncharacterized protein</fullName>
    </submittedName>
</protein>
<comment type="caution">
    <text evidence="1">The sequence shown here is derived from an EMBL/GenBank/DDBJ whole genome shotgun (WGS) entry which is preliminary data.</text>
</comment>
<gene>
    <name evidence="1" type="ORF">B7R21_16650</name>
</gene>
<dbReference type="OrthoDB" id="5118462at2"/>
<dbReference type="RefSeq" id="WP_116284389.1">
    <property type="nucleotide sequence ID" value="NZ_NBXA01000031.1"/>
</dbReference>
<evidence type="ECO:0000313" key="2">
    <source>
        <dbReference type="Proteomes" id="UP000256709"/>
    </source>
</evidence>
<accession>A0A3E0VBL5</accession>
<proteinExistence type="predicted"/>
<dbReference type="AlphaFoldDB" id="A0A3E0VBL5"/>
<sequence length="223" mass="23104">MLLFSIEQKVETKMRKSWLTKAAVVDLALATPISMAQSAAAVEDEPITGTASLHFAGYDVQRAAENGFDIRTDSDGLQYAVPTGTPEGSLDGATPKYNPTTGEVVSIPGSAARQPANGDCGTSDLVLYDNTTGHTQYDLNGAFGAAVSHTWSVALTSSIDAGSEPLDGLPPFPGISFSWDTNFTHDVQAIGGTTLEAVAGGTVTTTLGTCYGGNPISAVVWQD</sequence>
<reference evidence="1 2" key="1">
    <citation type="submission" date="2017-04" db="EMBL/GenBank/DDBJ databases">
        <title>Comparative genome analysis of Subtercola boreus.</title>
        <authorList>
            <person name="Cho Y.-J."/>
            <person name="Cho A."/>
            <person name="Kim O.-S."/>
            <person name="Lee J.-I."/>
        </authorList>
    </citation>
    <scope>NUCLEOTIDE SEQUENCE [LARGE SCALE GENOMIC DNA]</scope>
    <source>
        <strain evidence="1 2">P27444</strain>
    </source>
</reference>
<dbReference type="EMBL" id="NBXA01000031">
    <property type="protein sequence ID" value="RFA07089.1"/>
    <property type="molecule type" value="Genomic_DNA"/>
</dbReference>
<evidence type="ECO:0000313" key="1">
    <source>
        <dbReference type="EMBL" id="RFA07089.1"/>
    </source>
</evidence>